<organism evidence="2 3">
    <name type="scientific">Botryotinia convoluta</name>
    <dbReference type="NCBI Taxonomy" id="54673"/>
    <lineage>
        <taxon>Eukaryota</taxon>
        <taxon>Fungi</taxon>
        <taxon>Dikarya</taxon>
        <taxon>Ascomycota</taxon>
        <taxon>Pezizomycotina</taxon>
        <taxon>Leotiomycetes</taxon>
        <taxon>Helotiales</taxon>
        <taxon>Sclerotiniaceae</taxon>
        <taxon>Botryotinia</taxon>
    </lineage>
</organism>
<sequence length="88" mass="10287">MGREHWKRGKKSRGLIILFSGAKHGARYRRSRRHDLRDIPQRRSEESGEVKVDQEQEGYHNGYLNVPARTCEIMRGNNKPIGLLQWSS</sequence>
<dbReference type="EMBL" id="PQXN01000148">
    <property type="protein sequence ID" value="TGO52064.1"/>
    <property type="molecule type" value="Genomic_DNA"/>
</dbReference>
<reference evidence="2 3" key="1">
    <citation type="submission" date="2017-12" db="EMBL/GenBank/DDBJ databases">
        <title>Comparative genomics of Botrytis spp.</title>
        <authorList>
            <person name="Valero-Jimenez C.A."/>
            <person name="Tapia P."/>
            <person name="Veloso J."/>
            <person name="Silva-Moreno E."/>
            <person name="Staats M."/>
            <person name="Valdes J.H."/>
            <person name="Van Kan J.A.L."/>
        </authorList>
    </citation>
    <scope>NUCLEOTIDE SEQUENCE [LARGE SCALE GENOMIC DNA]</scope>
    <source>
        <strain evidence="2 3">MUCL11595</strain>
    </source>
</reference>
<dbReference type="AlphaFoldDB" id="A0A4Z1HTI5"/>
<feature type="region of interest" description="Disordered" evidence="1">
    <location>
        <begin position="29"/>
        <end position="56"/>
    </location>
</feature>
<keyword evidence="3" id="KW-1185">Reference proteome</keyword>
<feature type="compositionally biased region" description="Basic and acidic residues" evidence="1">
    <location>
        <begin position="35"/>
        <end position="56"/>
    </location>
</feature>
<evidence type="ECO:0000313" key="3">
    <source>
        <dbReference type="Proteomes" id="UP000297527"/>
    </source>
</evidence>
<evidence type="ECO:0000313" key="2">
    <source>
        <dbReference type="EMBL" id="TGO52064.1"/>
    </source>
</evidence>
<proteinExistence type="predicted"/>
<comment type="caution">
    <text evidence="2">The sequence shown here is derived from an EMBL/GenBank/DDBJ whole genome shotgun (WGS) entry which is preliminary data.</text>
</comment>
<dbReference type="Proteomes" id="UP000297527">
    <property type="component" value="Unassembled WGS sequence"/>
</dbReference>
<gene>
    <name evidence="2" type="ORF">BCON_0148g00090</name>
</gene>
<accession>A0A4Z1HTI5</accession>
<name>A0A4Z1HTI5_9HELO</name>
<evidence type="ECO:0000256" key="1">
    <source>
        <dbReference type="SAM" id="MobiDB-lite"/>
    </source>
</evidence>
<protein>
    <submittedName>
        <fullName evidence="2">Uncharacterized protein</fullName>
    </submittedName>
</protein>